<evidence type="ECO:0000259" key="8">
    <source>
        <dbReference type="Pfam" id="PF23559"/>
    </source>
</evidence>
<reference evidence="10" key="1">
    <citation type="journal article" date="2023" name="Nat. Commun.">
        <title>Diploid and tetraploid genomes of Acorus and the evolution of monocots.</title>
        <authorList>
            <person name="Ma L."/>
            <person name="Liu K.W."/>
            <person name="Li Z."/>
            <person name="Hsiao Y.Y."/>
            <person name="Qi Y."/>
            <person name="Fu T."/>
            <person name="Tang G.D."/>
            <person name="Zhang D."/>
            <person name="Sun W.H."/>
            <person name="Liu D.K."/>
            <person name="Li Y."/>
            <person name="Chen G.Z."/>
            <person name="Liu X.D."/>
            <person name="Liao X.Y."/>
            <person name="Jiang Y.T."/>
            <person name="Yu X."/>
            <person name="Hao Y."/>
            <person name="Huang J."/>
            <person name="Zhao X.W."/>
            <person name="Ke S."/>
            <person name="Chen Y.Y."/>
            <person name="Wu W.L."/>
            <person name="Hsu J.L."/>
            <person name="Lin Y.F."/>
            <person name="Huang M.D."/>
            <person name="Li C.Y."/>
            <person name="Huang L."/>
            <person name="Wang Z.W."/>
            <person name="Zhao X."/>
            <person name="Zhong W.Y."/>
            <person name="Peng D.H."/>
            <person name="Ahmad S."/>
            <person name="Lan S."/>
            <person name="Zhang J.S."/>
            <person name="Tsai W.C."/>
            <person name="Van de Peer Y."/>
            <person name="Liu Z.J."/>
        </authorList>
    </citation>
    <scope>NUCLEOTIDE SEQUENCE</scope>
    <source>
        <strain evidence="10">SCP</strain>
    </source>
</reference>
<comment type="similarity">
    <text evidence="1">Belongs to the disease resistance NB-LRR family.</text>
</comment>
<feature type="domain" description="Disease resistance protein winged helix" evidence="8">
    <location>
        <begin position="447"/>
        <end position="517"/>
    </location>
</feature>
<dbReference type="PRINTS" id="PR00364">
    <property type="entry name" value="DISEASERSIST"/>
</dbReference>
<keyword evidence="5" id="KW-0611">Plant defense</keyword>
<proteinExistence type="inferred from homology"/>
<dbReference type="PANTHER" id="PTHR23155">
    <property type="entry name" value="DISEASE RESISTANCE PROTEIN RP"/>
    <property type="match status" value="1"/>
</dbReference>
<dbReference type="GO" id="GO:0002758">
    <property type="term" value="P:innate immune response-activating signaling pathway"/>
    <property type="evidence" value="ECO:0007669"/>
    <property type="project" value="UniProtKB-ARBA"/>
</dbReference>
<dbReference type="InterPro" id="IPR032675">
    <property type="entry name" value="LRR_dom_sf"/>
</dbReference>
<dbReference type="SUPFAM" id="SSF52540">
    <property type="entry name" value="P-loop containing nucleoside triphosphate hydrolases"/>
    <property type="match status" value="1"/>
</dbReference>
<keyword evidence="2" id="KW-0433">Leucine-rich repeat</keyword>
<dbReference type="InterPro" id="IPR042197">
    <property type="entry name" value="Apaf_helical"/>
</dbReference>
<keyword evidence="3" id="KW-0677">Repeat</keyword>
<comment type="caution">
    <text evidence="10">The sequence shown here is derived from an EMBL/GenBank/DDBJ whole genome shotgun (WGS) entry which is preliminary data.</text>
</comment>
<dbReference type="FunFam" id="3.40.50.300:FF:001091">
    <property type="entry name" value="Probable disease resistance protein At1g61300"/>
    <property type="match status" value="1"/>
</dbReference>
<evidence type="ECO:0000259" key="9">
    <source>
        <dbReference type="Pfam" id="PF23598"/>
    </source>
</evidence>
<dbReference type="Gene3D" id="3.80.10.10">
    <property type="entry name" value="Ribonuclease Inhibitor"/>
    <property type="match status" value="1"/>
</dbReference>
<dbReference type="GO" id="GO:0009626">
    <property type="term" value="P:plant-type hypersensitive response"/>
    <property type="evidence" value="ECO:0007669"/>
    <property type="project" value="UniProtKB-ARBA"/>
</dbReference>
<evidence type="ECO:0000259" key="6">
    <source>
        <dbReference type="Pfam" id="PF00931"/>
    </source>
</evidence>
<dbReference type="InterPro" id="IPR044974">
    <property type="entry name" value="Disease_R_plants"/>
</dbReference>
<dbReference type="Gene3D" id="1.10.8.430">
    <property type="entry name" value="Helical domain of apoptotic protease-activating factors"/>
    <property type="match status" value="1"/>
</dbReference>
<sequence length="915" mass="104098">MAEAAVGHLIIKISVALAVEAANMLSTISKEEASLLLSIRSNMRDIKSELEMMQAFIRHADHLSEGDRPAAVWVNQVREAAHDIEDIIDEFTYFVGDKRKSGIWSSVAKTLRLSRNISSRHGIAKQLQEIKSKIKGISDRRIRYDVKGPGEGPSNNDAREKQLFQADYSRFLQEDFDVVGVENSKKNLIDWLTEDEAELKKISIWGMGGLGKTTLTARVYMSEEIAKHFDCRAWITVSKTYEIDDVLRSIIKELFNEKEEMIPQNIGVMSTGSLARVICRYLQSKRYLIVFDDVWNVDVRDKICVALPKNKCKSRLMFTTRNHEIASSLASPNRVFQLQSLHYDQAWDLFCKNAFPGDLQGICPPELKDSATTIVKKCDGLPLAIVTLARVMCSKEHSTTQWNGVTNSLNWMMSNNQQLEKISNILMLSFHDLPYYLKTCFLYCSTFPEDYPIKRKRIIRLWVAEGFVEVRKGVSMEDTAEEYLNELVHRSMLHVARANTWGRIKEFRMHDVVREVAICMSKKQNFCMMLEEQPTATARRLSILKATNTIHTALGKMSHLRSLLVFATDDSISITLNKMAELGFRLLRVLDLQGAPIDSLPDAVNNLFNLSYLSLRRTKVKVLPKSLGRLQNLQTLDLQFSGVEELPSGIQLHSLRHLFSTVSVGDGLRGLKDLQTLKGIISSGEVVEQVGELTQMRSFAIIKVMESDGATLCSSIKKMRFLHHLDVQAADEGEGSLELESLGPPPSLLQKLSLKGHLQRLPRWFRSLTNLKVLILRSSGLREDPLHFLQKLPNLVYLELRKAYNGKKLNFQKNAFPSLKTLLFFELNQLNQITIEGGAMPSLQRLNLVRCGELKMLPLGIDCLATLQQLYLVFMPEELLERMREQGDDRPKIRQIPIVKHIAWRKGKCVEEFFS</sequence>
<accession>A0AAV9AWT9</accession>
<keyword evidence="4" id="KW-0547">Nucleotide-binding</keyword>
<dbReference type="Pfam" id="PF18052">
    <property type="entry name" value="Rx_N"/>
    <property type="match status" value="1"/>
</dbReference>
<dbReference type="InterPro" id="IPR027417">
    <property type="entry name" value="P-loop_NTPase"/>
</dbReference>
<dbReference type="InterPro" id="IPR058922">
    <property type="entry name" value="WHD_DRP"/>
</dbReference>
<dbReference type="Pfam" id="PF23559">
    <property type="entry name" value="WHD_DRP"/>
    <property type="match status" value="1"/>
</dbReference>
<evidence type="ECO:0000256" key="1">
    <source>
        <dbReference type="ARBA" id="ARBA00008894"/>
    </source>
</evidence>
<dbReference type="Gene3D" id="1.10.10.10">
    <property type="entry name" value="Winged helix-like DNA-binding domain superfamily/Winged helix DNA-binding domain"/>
    <property type="match status" value="1"/>
</dbReference>
<dbReference type="SUPFAM" id="SSF52058">
    <property type="entry name" value="L domain-like"/>
    <property type="match status" value="1"/>
</dbReference>
<evidence type="ECO:0000259" key="7">
    <source>
        <dbReference type="Pfam" id="PF18052"/>
    </source>
</evidence>
<dbReference type="AlphaFoldDB" id="A0AAV9AWT9"/>
<dbReference type="Proteomes" id="UP001179952">
    <property type="component" value="Unassembled WGS sequence"/>
</dbReference>
<feature type="domain" description="NB-ARC" evidence="6">
    <location>
        <begin position="182"/>
        <end position="359"/>
    </location>
</feature>
<protein>
    <submittedName>
        <fullName evidence="10">Disease resistance protein RPM1</fullName>
    </submittedName>
</protein>
<dbReference type="Gene3D" id="1.20.5.4130">
    <property type="match status" value="1"/>
</dbReference>
<evidence type="ECO:0000256" key="5">
    <source>
        <dbReference type="ARBA" id="ARBA00022821"/>
    </source>
</evidence>
<dbReference type="InterPro" id="IPR038005">
    <property type="entry name" value="RX-like_CC"/>
</dbReference>
<dbReference type="GO" id="GO:0043531">
    <property type="term" value="F:ADP binding"/>
    <property type="evidence" value="ECO:0007669"/>
    <property type="project" value="InterPro"/>
</dbReference>
<dbReference type="Gene3D" id="3.40.50.300">
    <property type="entry name" value="P-loop containing nucleotide triphosphate hydrolases"/>
    <property type="match status" value="1"/>
</dbReference>
<dbReference type="GO" id="GO:0042742">
    <property type="term" value="P:defense response to bacterium"/>
    <property type="evidence" value="ECO:0007669"/>
    <property type="project" value="UniProtKB-ARBA"/>
</dbReference>
<evidence type="ECO:0000313" key="11">
    <source>
        <dbReference type="Proteomes" id="UP001179952"/>
    </source>
</evidence>
<feature type="domain" description="Disease resistance N-terminal" evidence="7">
    <location>
        <begin position="23"/>
        <end position="101"/>
    </location>
</feature>
<dbReference type="InterPro" id="IPR002182">
    <property type="entry name" value="NB-ARC"/>
</dbReference>
<dbReference type="EMBL" id="JAUJYN010000006">
    <property type="protein sequence ID" value="KAK1268755.1"/>
    <property type="molecule type" value="Genomic_DNA"/>
</dbReference>
<dbReference type="PANTHER" id="PTHR23155:SF1205">
    <property type="entry name" value="DISEASE RESISTANCE PROTEIN RPM1"/>
    <property type="match status" value="1"/>
</dbReference>
<gene>
    <name evidence="10" type="ORF">QJS04_geneDACA006702</name>
</gene>
<name>A0AAV9AWT9_ACOGR</name>
<organism evidence="10 11">
    <name type="scientific">Acorus gramineus</name>
    <name type="common">Dwarf sweet flag</name>
    <dbReference type="NCBI Taxonomy" id="55184"/>
    <lineage>
        <taxon>Eukaryota</taxon>
        <taxon>Viridiplantae</taxon>
        <taxon>Streptophyta</taxon>
        <taxon>Embryophyta</taxon>
        <taxon>Tracheophyta</taxon>
        <taxon>Spermatophyta</taxon>
        <taxon>Magnoliopsida</taxon>
        <taxon>Liliopsida</taxon>
        <taxon>Acoraceae</taxon>
        <taxon>Acorus</taxon>
    </lineage>
</organism>
<dbReference type="InterPro" id="IPR055414">
    <property type="entry name" value="LRR_R13L4/SHOC2-like"/>
</dbReference>
<dbReference type="CDD" id="cd14798">
    <property type="entry name" value="RX-CC_like"/>
    <property type="match status" value="1"/>
</dbReference>
<evidence type="ECO:0000313" key="10">
    <source>
        <dbReference type="EMBL" id="KAK1268755.1"/>
    </source>
</evidence>
<evidence type="ECO:0000256" key="2">
    <source>
        <dbReference type="ARBA" id="ARBA00022614"/>
    </source>
</evidence>
<keyword evidence="11" id="KW-1185">Reference proteome</keyword>
<dbReference type="InterPro" id="IPR036388">
    <property type="entry name" value="WH-like_DNA-bd_sf"/>
</dbReference>
<dbReference type="Pfam" id="PF23598">
    <property type="entry name" value="LRR_14"/>
    <property type="match status" value="1"/>
</dbReference>
<dbReference type="InterPro" id="IPR041118">
    <property type="entry name" value="Rx_N"/>
</dbReference>
<evidence type="ECO:0000256" key="3">
    <source>
        <dbReference type="ARBA" id="ARBA00022737"/>
    </source>
</evidence>
<reference evidence="10" key="2">
    <citation type="submission" date="2023-06" db="EMBL/GenBank/DDBJ databases">
        <authorList>
            <person name="Ma L."/>
            <person name="Liu K.-W."/>
            <person name="Li Z."/>
            <person name="Hsiao Y.-Y."/>
            <person name="Qi Y."/>
            <person name="Fu T."/>
            <person name="Tang G."/>
            <person name="Zhang D."/>
            <person name="Sun W.-H."/>
            <person name="Liu D.-K."/>
            <person name="Li Y."/>
            <person name="Chen G.-Z."/>
            <person name="Liu X.-D."/>
            <person name="Liao X.-Y."/>
            <person name="Jiang Y.-T."/>
            <person name="Yu X."/>
            <person name="Hao Y."/>
            <person name="Huang J."/>
            <person name="Zhao X.-W."/>
            <person name="Ke S."/>
            <person name="Chen Y.-Y."/>
            <person name="Wu W.-L."/>
            <person name="Hsu J.-L."/>
            <person name="Lin Y.-F."/>
            <person name="Huang M.-D."/>
            <person name="Li C.-Y."/>
            <person name="Huang L."/>
            <person name="Wang Z.-W."/>
            <person name="Zhao X."/>
            <person name="Zhong W.-Y."/>
            <person name="Peng D.-H."/>
            <person name="Ahmad S."/>
            <person name="Lan S."/>
            <person name="Zhang J.-S."/>
            <person name="Tsai W.-C."/>
            <person name="Van De Peer Y."/>
            <person name="Liu Z.-J."/>
        </authorList>
    </citation>
    <scope>NUCLEOTIDE SEQUENCE</scope>
    <source>
        <strain evidence="10">SCP</strain>
        <tissue evidence="10">Leaves</tissue>
    </source>
</reference>
<evidence type="ECO:0000256" key="4">
    <source>
        <dbReference type="ARBA" id="ARBA00022741"/>
    </source>
</evidence>
<dbReference type="Pfam" id="PF00931">
    <property type="entry name" value="NB-ARC"/>
    <property type="match status" value="1"/>
</dbReference>
<dbReference type="FunFam" id="1.10.10.10:FF:000322">
    <property type="entry name" value="Probable disease resistance protein At1g63360"/>
    <property type="match status" value="1"/>
</dbReference>
<feature type="domain" description="Disease resistance R13L4/SHOC-2-like LRR" evidence="9">
    <location>
        <begin position="559"/>
        <end position="875"/>
    </location>
</feature>